<sequence length="166" mass="18402">MHEAPRVGGVAEESPVYGWESPGDLDPEHYAFVPRYDVHVSAGNGSVVYEAQEKERPQSFRLEYLQQKGLKEENLMCLTAAGDSMEPTITDGANLLVNRGETTVQDGKVYVIRFGSDIRVKRIYLRPDGGMTVHSDNPAFPDVDVTPDQMEHVAIIGRVVWQAGDL</sequence>
<evidence type="ECO:0000256" key="2">
    <source>
        <dbReference type="ARBA" id="ARBA00023125"/>
    </source>
</evidence>
<dbReference type="InterPro" id="IPR036286">
    <property type="entry name" value="LexA/Signal_pep-like_sf"/>
</dbReference>
<evidence type="ECO:0000313" key="7">
    <source>
        <dbReference type="Proteomes" id="UP000886667"/>
    </source>
</evidence>
<dbReference type="GO" id="GO:0003677">
    <property type="term" value="F:DNA binding"/>
    <property type="evidence" value="ECO:0007669"/>
    <property type="project" value="UniProtKB-KW"/>
</dbReference>
<evidence type="ECO:0000313" key="6">
    <source>
        <dbReference type="EMBL" id="MCG7948050.1"/>
    </source>
</evidence>
<gene>
    <name evidence="6" type="ORF">JAZ07_17030</name>
</gene>
<dbReference type="CDD" id="cd06529">
    <property type="entry name" value="S24_LexA-like"/>
    <property type="match status" value="1"/>
</dbReference>
<keyword evidence="3" id="KW-0804">Transcription</keyword>
<dbReference type="SUPFAM" id="SSF51306">
    <property type="entry name" value="LexA/Signal peptidase"/>
    <property type="match status" value="1"/>
</dbReference>
<dbReference type="Proteomes" id="UP000886667">
    <property type="component" value="Unassembled WGS sequence"/>
</dbReference>
<dbReference type="Gene3D" id="2.10.109.10">
    <property type="entry name" value="Umud Fragment, subunit A"/>
    <property type="match status" value="1"/>
</dbReference>
<dbReference type="AlphaFoldDB" id="A0A9E4N5U5"/>
<organism evidence="6 7">
    <name type="scientific">Candidatus Thiodiazotropha taylori</name>
    <dbReference type="NCBI Taxonomy" id="2792791"/>
    <lineage>
        <taxon>Bacteria</taxon>
        <taxon>Pseudomonadati</taxon>
        <taxon>Pseudomonadota</taxon>
        <taxon>Gammaproteobacteria</taxon>
        <taxon>Chromatiales</taxon>
        <taxon>Sedimenticolaceae</taxon>
        <taxon>Candidatus Thiodiazotropha</taxon>
    </lineage>
</organism>
<evidence type="ECO:0000256" key="4">
    <source>
        <dbReference type="SAM" id="MobiDB-lite"/>
    </source>
</evidence>
<dbReference type="EMBL" id="JAEPCM010000606">
    <property type="protein sequence ID" value="MCG7948050.1"/>
    <property type="molecule type" value="Genomic_DNA"/>
</dbReference>
<dbReference type="PANTHER" id="PTHR40661">
    <property type="match status" value="1"/>
</dbReference>
<dbReference type="PANTHER" id="PTHR40661:SF3">
    <property type="entry name" value="FELS-1 PROPHAGE TRANSCRIPTIONAL REGULATOR"/>
    <property type="match status" value="1"/>
</dbReference>
<accession>A0A9E4N5U5</accession>
<keyword evidence="2" id="KW-0238">DNA-binding</keyword>
<proteinExistence type="predicted"/>
<dbReference type="Pfam" id="PF00717">
    <property type="entry name" value="Peptidase_S24"/>
    <property type="match status" value="1"/>
</dbReference>
<evidence type="ECO:0000256" key="1">
    <source>
        <dbReference type="ARBA" id="ARBA00023015"/>
    </source>
</evidence>
<dbReference type="InterPro" id="IPR039418">
    <property type="entry name" value="LexA-like"/>
</dbReference>
<feature type="region of interest" description="Disordered" evidence="4">
    <location>
        <begin position="1"/>
        <end position="20"/>
    </location>
</feature>
<reference evidence="6" key="1">
    <citation type="journal article" date="2021" name="Proc. Natl. Acad. Sci. U.S.A.">
        <title>Global biogeography of chemosynthetic symbionts reveals both localized and globally distributed symbiont groups. .</title>
        <authorList>
            <person name="Osvatic J.T."/>
            <person name="Wilkins L.G.E."/>
            <person name="Leibrecht L."/>
            <person name="Leray M."/>
            <person name="Zauner S."/>
            <person name="Polzin J."/>
            <person name="Camacho Y."/>
            <person name="Gros O."/>
            <person name="van Gils J.A."/>
            <person name="Eisen J.A."/>
            <person name="Petersen J.M."/>
            <person name="Yuen B."/>
        </authorList>
    </citation>
    <scope>NUCLEOTIDE SEQUENCE</scope>
    <source>
        <strain evidence="6">MAGclacostrist064TRANS</strain>
    </source>
</reference>
<keyword evidence="1" id="KW-0805">Transcription regulation</keyword>
<protein>
    <submittedName>
        <fullName evidence="6">Helix-turn-helix transcriptional regulator</fullName>
    </submittedName>
</protein>
<evidence type="ECO:0000259" key="5">
    <source>
        <dbReference type="Pfam" id="PF00717"/>
    </source>
</evidence>
<name>A0A9E4N5U5_9GAMM</name>
<comment type="caution">
    <text evidence="6">The sequence shown here is derived from an EMBL/GenBank/DDBJ whole genome shotgun (WGS) entry which is preliminary data.</text>
</comment>
<dbReference type="InterPro" id="IPR015927">
    <property type="entry name" value="Peptidase_S24_S26A/B/C"/>
</dbReference>
<feature type="domain" description="Peptidase S24/S26A/S26B/S26C" evidence="5">
    <location>
        <begin position="39"/>
        <end position="160"/>
    </location>
</feature>
<evidence type="ECO:0000256" key="3">
    <source>
        <dbReference type="ARBA" id="ARBA00023163"/>
    </source>
</evidence>